<dbReference type="GO" id="GO:0003700">
    <property type="term" value="F:DNA-binding transcription factor activity"/>
    <property type="evidence" value="ECO:0007669"/>
    <property type="project" value="InterPro"/>
</dbReference>
<dbReference type="InterPro" id="IPR018062">
    <property type="entry name" value="HTH_AraC-typ_CS"/>
</dbReference>
<dbReference type="SUPFAM" id="SSF46689">
    <property type="entry name" value="Homeodomain-like"/>
    <property type="match status" value="1"/>
</dbReference>
<dbReference type="Gene3D" id="2.130.10.10">
    <property type="entry name" value="YVTN repeat-like/Quinoprotein amine dehydrogenase"/>
    <property type="match status" value="2"/>
</dbReference>
<evidence type="ECO:0000313" key="7">
    <source>
        <dbReference type="EMBL" id="RCS72877.1"/>
    </source>
</evidence>
<feature type="transmembrane region" description="Helical" evidence="4">
    <location>
        <begin position="731"/>
        <end position="752"/>
    </location>
</feature>
<dbReference type="InterPro" id="IPR011110">
    <property type="entry name" value="Reg_prop"/>
</dbReference>
<evidence type="ECO:0000256" key="2">
    <source>
        <dbReference type="ARBA" id="ARBA00023125"/>
    </source>
</evidence>
<keyword evidence="4" id="KW-0812">Transmembrane</keyword>
<dbReference type="PROSITE" id="PS00041">
    <property type="entry name" value="HTH_ARAC_FAMILY_1"/>
    <property type="match status" value="1"/>
</dbReference>
<dbReference type="InterPro" id="IPR020449">
    <property type="entry name" value="Tscrpt_reg_AraC-type_HTH"/>
</dbReference>
<dbReference type="Gene3D" id="3.30.565.10">
    <property type="entry name" value="Histidine kinase-like ATPase, C-terminal domain"/>
    <property type="match status" value="1"/>
</dbReference>
<keyword evidence="5" id="KW-0732">Signal</keyword>
<dbReference type="EMBL" id="QPGL01000001">
    <property type="protein sequence ID" value="RCS72877.1"/>
    <property type="molecule type" value="Genomic_DNA"/>
</dbReference>
<feature type="chain" id="PRO_5016662907" evidence="5">
    <location>
        <begin position="20"/>
        <end position="1170"/>
    </location>
</feature>
<dbReference type="SUPFAM" id="SSF55874">
    <property type="entry name" value="ATPase domain of HSP90 chaperone/DNA topoisomerase II/histidine kinase"/>
    <property type="match status" value="1"/>
</dbReference>
<proteinExistence type="predicted"/>
<keyword evidence="4" id="KW-0472">Membrane</keyword>
<feature type="domain" description="HTH araC/xylS-type" evidence="6">
    <location>
        <begin position="1066"/>
        <end position="1164"/>
    </location>
</feature>
<gene>
    <name evidence="7" type="ORF">CIK83_04220</name>
</gene>
<dbReference type="PROSITE" id="PS01124">
    <property type="entry name" value="HTH_ARAC_FAMILY_2"/>
    <property type="match status" value="1"/>
</dbReference>
<feature type="signal peptide" evidence="5">
    <location>
        <begin position="1"/>
        <end position="19"/>
    </location>
</feature>
<keyword evidence="1" id="KW-0805">Transcription regulation</keyword>
<dbReference type="PANTHER" id="PTHR43280:SF28">
    <property type="entry name" value="HTH-TYPE TRANSCRIPTIONAL ACTIVATOR RHAS"/>
    <property type="match status" value="1"/>
</dbReference>
<dbReference type="SMART" id="SM00342">
    <property type="entry name" value="HTH_ARAC"/>
    <property type="match status" value="1"/>
</dbReference>
<protein>
    <submittedName>
        <fullName evidence="7">Helix-turn-helix domain-containing protein</fullName>
    </submittedName>
</protein>
<dbReference type="GO" id="GO:0043565">
    <property type="term" value="F:sequence-specific DNA binding"/>
    <property type="evidence" value="ECO:0007669"/>
    <property type="project" value="InterPro"/>
</dbReference>
<dbReference type="Gene3D" id="1.10.10.60">
    <property type="entry name" value="Homeodomain-like"/>
    <property type="match status" value="1"/>
</dbReference>
<dbReference type="InterPro" id="IPR013783">
    <property type="entry name" value="Ig-like_fold"/>
</dbReference>
<dbReference type="InterPro" id="IPR018060">
    <property type="entry name" value="HTH_AraC"/>
</dbReference>
<dbReference type="InterPro" id="IPR036890">
    <property type="entry name" value="HATPase_C_sf"/>
</dbReference>
<dbReference type="RefSeq" id="WP_086962528.1">
    <property type="nucleotide sequence ID" value="NZ_JABUYT010000001.1"/>
</dbReference>
<organism evidence="7 8">
    <name type="scientific">Vibrio casei</name>
    <dbReference type="NCBI Taxonomy" id="673372"/>
    <lineage>
        <taxon>Bacteria</taxon>
        <taxon>Pseudomonadati</taxon>
        <taxon>Pseudomonadota</taxon>
        <taxon>Gammaproteobacteria</taxon>
        <taxon>Vibrionales</taxon>
        <taxon>Vibrionaceae</taxon>
        <taxon>Vibrio</taxon>
    </lineage>
</organism>
<dbReference type="InterPro" id="IPR009057">
    <property type="entry name" value="Homeodomain-like_sf"/>
</dbReference>
<dbReference type="AlphaFoldDB" id="A0A368LM03"/>
<dbReference type="SUPFAM" id="SSF63829">
    <property type="entry name" value="Calcium-dependent phosphotriesterase"/>
    <property type="match status" value="3"/>
</dbReference>
<sequence length="1170" mass="132241">MSRIVSCMILLTLSFSVYAVETRSIFYSLPSQNQDHFLTAKKLFPNPNGGVWVQDTYNHIHFYDGQHLLPKSSSVIDTTTDQVIYLDGTFWYFENNDLYRMDPLGQKTLLFTLPTTDKFESIGESNGFIWLYSAGIFHTFNPKSGQITSYPIEQIIQGSITENTVIQDAVYFNSRWLIATKSSLYYLGQNGIKRATPTVFSNIAQIVFDPKHKQLLVGTDEYLFGLDLNTNPLEKKVLVSGKIQAILVADDGYWVGTRKGLYVYSFENKNAIHISANYQDEYALSNDTILALTEDSSGGVWIATAKGVNYYSQISALLKRIRFGDRNGLLPYSQIHQVQIMDNGIIWLATDIGLFKIIPSQGQTPNQVKKIRRGEISNIALNDGEVWFTEGDKLFKLTMSTSTIESVAQDTKWSGNTITHLAIGKYKNIWISTSKGLYRYFPKQLKSENFGKRWMVDQYEKSDITSLYSGSNGIVWVGTEHGIYEYKDQEVTFNANSIGLGNTISISDFNMKTLWTANNYGVLTFNIENGKSLKVPLKNTNSVPLCVAASQYGTWVVTSKGLSFYNDDARLMKHYSSPFGVITNEFLPNRCALSSNGEHLVLASKLGLVFASTKGLEAKSLPENKVLIGEVQVDRTVVSVAPSLKQPLYIEPNKPISFLFGILPDFDTPHLQYRLIGSKNELWTTYKGSQLTFDYLNSGQYTLEFKTLSQVGSNQGGTQLRFIVNNKWYQLPWMVFFLGGGILILIISVIAWRSRIMVRSNFRLRQLINLKTQQLNHQSQLLISTNIQLKKQTKTRQILVNNMAEKVKASIYELQQQIRLIGNGAHSLSRYSNEALDRVEQILALHSNNAKQNTLLDGQVVSLVIHTVIKGWLAEIEKASVTLKLDDLTEGCTVQVKHFNLDSILSMLIASALSRSEANQVIYLKVKLVDNKLQITLQDTGKDLTEEDIRDLEAYEYGLKNHALAYQSSEISLSAIAHMVMESGGRLNFKTNRICRTTEVSVSWPIGSCHYPRHSHGRHPDIGLQNSQLIKREQIKGDLNECEESLTLSDNYNATLALTLKDKWLSKVYALVEHHYPNPDFSTSSAAKLLFVSERSLQRKFKYLTGKSFMDYVIKVRLDNACERLMLGQKIADIAFEVGFNDPSYFSQRFKHHFGLSPSKFLENTSNKMN</sequence>
<keyword evidence="3" id="KW-0804">Transcription</keyword>
<dbReference type="Pfam" id="PF07494">
    <property type="entry name" value="Reg_prop"/>
    <property type="match status" value="1"/>
</dbReference>
<dbReference type="InterPro" id="IPR015943">
    <property type="entry name" value="WD40/YVTN_repeat-like_dom_sf"/>
</dbReference>
<evidence type="ECO:0000259" key="6">
    <source>
        <dbReference type="PROSITE" id="PS01124"/>
    </source>
</evidence>
<dbReference type="PRINTS" id="PR00032">
    <property type="entry name" value="HTHARAC"/>
</dbReference>
<dbReference type="OrthoDB" id="9803764at2"/>
<evidence type="ECO:0000256" key="3">
    <source>
        <dbReference type="ARBA" id="ARBA00023163"/>
    </source>
</evidence>
<keyword evidence="2" id="KW-0238">DNA-binding</keyword>
<evidence type="ECO:0000256" key="4">
    <source>
        <dbReference type="SAM" id="Phobius"/>
    </source>
</evidence>
<dbReference type="Pfam" id="PF12833">
    <property type="entry name" value="HTH_18"/>
    <property type="match status" value="1"/>
</dbReference>
<evidence type="ECO:0000256" key="5">
    <source>
        <dbReference type="SAM" id="SignalP"/>
    </source>
</evidence>
<evidence type="ECO:0000256" key="1">
    <source>
        <dbReference type="ARBA" id="ARBA00023015"/>
    </source>
</evidence>
<evidence type="ECO:0000313" key="8">
    <source>
        <dbReference type="Proteomes" id="UP000252479"/>
    </source>
</evidence>
<reference evidence="7 8" key="1">
    <citation type="journal article" date="2017" name="Elife">
        <title>Extensive horizontal gene transfer in cheese-associated bacteria.</title>
        <authorList>
            <person name="Bonham K.S."/>
            <person name="Wolfe B.E."/>
            <person name="Dutton R.J."/>
        </authorList>
    </citation>
    <scope>NUCLEOTIDE SEQUENCE [LARGE SCALE GENOMIC DNA]</scope>
    <source>
        <strain evidence="7 8">JB196</strain>
    </source>
</reference>
<dbReference type="Gene3D" id="2.60.40.10">
    <property type="entry name" value="Immunoglobulins"/>
    <property type="match status" value="1"/>
</dbReference>
<keyword evidence="4" id="KW-1133">Transmembrane helix</keyword>
<keyword evidence="8" id="KW-1185">Reference proteome</keyword>
<accession>A0A368LM03</accession>
<comment type="caution">
    <text evidence="7">The sequence shown here is derived from an EMBL/GenBank/DDBJ whole genome shotgun (WGS) entry which is preliminary data.</text>
</comment>
<dbReference type="Proteomes" id="UP000252479">
    <property type="component" value="Unassembled WGS sequence"/>
</dbReference>
<dbReference type="PANTHER" id="PTHR43280">
    <property type="entry name" value="ARAC-FAMILY TRANSCRIPTIONAL REGULATOR"/>
    <property type="match status" value="1"/>
</dbReference>
<name>A0A368LM03_9VIBR</name>